<dbReference type="STRING" id="55188.A0A2H5P2B3"/>
<dbReference type="AlphaFoldDB" id="A0A2H5P2B3"/>
<name>A0A2H5P2B3_CITUN</name>
<organism evidence="1 2">
    <name type="scientific">Citrus unshiu</name>
    <name type="common">Satsuma mandarin</name>
    <name type="synonym">Citrus nobilis var. unshiu</name>
    <dbReference type="NCBI Taxonomy" id="55188"/>
    <lineage>
        <taxon>Eukaryota</taxon>
        <taxon>Viridiplantae</taxon>
        <taxon>Streptophyta</taxon>
        <taxon>Embryophyta</taxon>
        <taxon>Tracheophyta</taxon>
        <taxon>Spermatophyta</taxon>
        <taxon>Magnoliopsida</taxon>
        <taxon>eudicotyledons</taxon>
        <taxon>Gunneridae</taxon>
        <taxon>Pentapetalae</taxon>
        <taxon>rosids</taxon>
        <taxon>malvids</taxon>
        <taxon>Sapindales</taxon>
        <taxon>Rutaceae</taxon>
        <taxon>Aurantioideae</taxon>
        <taxon>Citrus</taxon>
    </lineage>
</organism>
<accession>A0A2H5P2B3</accession>
<keyword evidence="2" id="KW-1185">Reference proteome</keyword>
<reference evidence="1 2" key="1">
    <citation type="journal article" date="2017" name="Front. Genet.">
        <title>Draft sequencing of the heterozygous diploid genome of Satsuma (Citrus unshiu Marc.) using a hybrid assembly approach.</title>
        <authorList>
            <person name="Shimizu T."/>
            <person name="Tanizawa Y."/>
            <person name="Mochizuki T."/>
            <person name="Nagasaki H."/>
            <person name="Yoshioka T."/>
            <person name="Toyoda A."/>
            <person name="Fujiyama A."/>
            <person name="Kaminuma E."/>
            <person name="Nakamura Y."/>
        </authorList>
    </citation>
    <scope>NUCLEOTIDE SEQUENCE [LARGE SCALE GENOMIC DNA]</scope>
    <source>
        <strain evidence="2">cv. Miyagawa wase</strain>
    </source>
</reference>
<dbReference type="Gene3D" id="3.40.30.10">
    <property type="entry name" value="Glutaredoxin"/>
    <property type="match status" value="1"/>
</dbReference>
<dbReference type="Proteomes" id="UP000236630">
    <property type="component" value="Unassembled WGS sequence"/>
</dbReference>
<feature type="non-terminal residue" evidence="1">
    <location>
        <position position="179"/>
    </location>
</feature>
<evidence type="ECO:0000313" key="2">
    <source>
        <dbReference type="Proteomes" id="UP000236630"/>
    </source>
</evidence>
<gene>
    <name evidence="1" type="ORF">CUMW_097560</name>
</gene>
<comment type="caution">
    <text evidence="1">The sequence shown here is derived from an EMBL/GenBank/DDBJ whole genome shotgun (WGS) entry which is preliminary data.</text>
</comment>
<dbReference type="Pfam" id="PF13848">
    <property type="entry name" value="Thioredoxin_6"/>
    <property type="match status" value="1"/>
</dbReference>
<dbReference type="EMBL" id="BDQV01000033">
    <property type="protein sequence ID" value="GAY46500.1"/>
    <property type="molecule type" value="Genomic_DNA"/>
</dbReference>
<sequence>MESEKPAAASKLHPDVIFFKTTRANVAKMFLIDPEIKRPALVLLEKESKQLSHFALCIFCSIFSNGPFTDARIYDFISLNKIPPMITYTRETAALILDSHLQVLWLFATVHDSETKSIFQEAAKAFKGKVITVNGFFNGEKYVLHGELTVSNIKSLALDFLEDKLMNQQSDTTLLQNKK</sequence>
<evidence type="ECO:0000313" key="1">
    <source>
        <dbReference type="EMBL" id="GAY46500.1"/>
    </source>
</evidence>
<proteinExistence type="predicted"/>
<protein>
    <submittedName>
        <fullName evidence="1">Uncharacterized protein</fullName>
    </submittedName>
</protein>